<evidence type="ECO:0008006" key="3">
    <source>
        <dbReference type="Google" id="ProtNLM"/>
    </source>
</evidence>
<organism evidence="1 2">
    <name type="scientific">Neoroseomonas terrae</name>
    <dbReference type="NCBI Taxonomy" id="424799"/>
    <lineage>
        <taxon>Bacteria</taxon>
        <taxon>Pseudomonadati</taxon>
        <taxon>Pseudomonadota</taxon>
        <taxon>Alphaproteobacteria</taxon>
        <taxon>Acetobacterales</taxon>
        <taxon>Acetobacteraceae</taxon>
        <taxon>Neoroseomonas</taxon>
    </lineage>
</organism>
<name>A0ABS5EKP3_9PROT</name>
<gene>
    <name evidence="1" type="ORF">GXW78_18170</name>
</gene>
<dbReference type="RefSeq" id="WP_211870264.1">
    <property type="nucleotide sequence ID" value="NZ_JAAEDI010000019.1"/>
</dbReference>
<proteinExistence type="predicted"/>
<evidence type="ECO:0000313" key="2">
    <source>
        <dbReference type="Proteomes" id="UP000698752"/>
    </source>
</evidence>
<comment type="caution">
    <text evidence="1">The sequence shown here is derived from an EMBL/GenBank/DDBJ whole genome shotgun (WGS) entry which is preliminary data.</text>
</comment>
<dbReference type="Proteomes" id="UP000698752">
    <property type="component" value="Unassembled WGS sequence"/>
</dbReference>
<sequence length="83" mass="9092">MLVIETNNVKYDSPRLLAISIKAARVKGRLSHDNIAAKAGVSRLTVIRAEKPDRIGRCQLGIVLLILEALAMLGSPVEVYDHE</sequence>
<dbReference type="EMBL" id="JAAEDI010000019">
    <property type="protein sequence ID" value="MBR0651602.1"/>
    <property type="molecule type" value="Genomic_DNA"/>
</dbReference>
<dbReference type="Gene3D" id="1.10.260.40">
    <property type="entry name" value="lambda repressor-like DNA-binding domains"/>
    <property type="match status" value="1"/>
</dbReference>
<keyword evidence="2" id="KW-1185">Reference proteome</keyword>
<protein>
    <recommendedName>
        <fullName evidence="3">XRE family transcriptional regulator</fullName>
    </recommendedName>
</protein>
<evidence type="ECO:0000313" key="1">
    <source>
        <dbReference type="EMBL" id="MBR0651602.1"/>
    </source>
</evidence>
<accession>A0ABS5EKP3</accession>
<reference evidence="2" key="1">
    <citation type="journal article" date="2021" name="Syst. Appl. Microbiol.">
        <title>Roseomonas hellenica sp. nov., isolated from roots of wild-growing Alkanna tinctoria.</title>
        <authorList>
            <person name="Rat A."/>
            <person name="Naranjo H.D."/>
            <person name="Lebbe L."/>
            <person name="Cnockaert M."/>
            <person name="Krigas N."/>
            <person name="Grigoriadou K."/>
            <person name="Maloupa E."/>
            <person name="Willems A."/>
        </authorList>
    </citation>
    <scope>NUCLEOTIDE SEQUENCE [LARGE SCALE GENOMIC DNA]</scope>
    <source>
        <strain evidence="2">LMG 31159</strain>
    </source>
</reference>
<dbReference type="InterPro" id="IPR010982">
    <property type="entry name" value="Lambda_DNA-bd_dom_sf"/>
</dbReference>